<evidence type="ECO:0000313" key="2">
    <source>
        <dbReference type="Proteomes" id="UP000199437"/>
    </source>
</evidence>
<accession>A0A1I0MDB3</accession>
<dbReference type="GeneID" id="99985059"/>
<dbReference type="InterPro" id="IPR011051">
    <property type="entry name" value="RmlC_Cupin_sf"/>
</dbReference>
<gene>
    <name evidence="1" type="ORF">SAMN05216290_0296</name>
</gene>
<dbReference type="SUPFAM" id="SSF51182">
    <property type="entry name" value="RmlC-like cupins"/>
    <property type="match status" value="1"/>
</dbReference>
<dbReference type="EMBL" id="FOIR01000001">
    <property type="protein sequence ID" value="SEV86272.1"/>
    <property type="molecule type" value="Genomic_DNA"/>
</dbReference>
<keyword evidence="2" id="KW-1185">Reference proteome</keyword>
<dbReference type="OrthoDB" id="997205at2"/>
<evidence type="ECO:0000313" key="1">
    <source>
        <dbReference type="EMBL" id="SEV86272.1"/>
    </source>
</evidence>
<protein>
    <recommendedName>
        <fullName evidence="3">Cupin domain-containing protein</fullName>
    </recommendedName>
</protein>
<dbReference type="AlphaFoldDB" id="A0A1I0MDB3"/>
<proteinExistence type="predicted"/>
<dbReference type="Proteomes" id="UP000199437">
    <property type="component" value="Unassembled WGS sequence"/>
</dbReference>
<dbReference type="RefSeq" id="WP_090256621.1">
    <property type="nucleotide sequence ID" value="NZ_FOIR01000001.1"/>
</dbReference>
<name>A0A1I0MDB3_9BACT</name>
<dbReference type="InterPro" id="IPR014710">
    <property type="entry name" value="RmlC-like_jellyroll"/>
</dbReference>
<sequence length="98" mass="10976">MTINTIKSLLKEATKPVVRVLRKTEHGRVLAIGFREGMHLADHQTKVPTRLLVVEGNVTYHQDEINQTLSLFDEYEIPVNTTHAVTANSDSVILLIQG</sequence>
<reference evidence="2" key="1">
    <citation type="submission" date="2016-10" db="EMBL/GenBank/DDBJ databases">
        <authorList>
            <person name="Varghese N."/>
            <person name="Submissions S."/>
        </authorList>
    </citation>
    <scope>NUCLEOTIDE SEQUENCE [LARGE SCALE GENOMIC DNA]</scope>
    <source>
        <strain evidence="2">CGMCC 1.12402</strain>
    </source>
</reference>
<dbReference type="STRING" id="1267423.SAMN05216290_0296"/>
<evidence type="ECO:0008006" key="3">
    <source>
        <dbReference type="Google" id="ProtNLM"/>
    </source>
</evidence>
<organism evidence="1 2">
    <name type="scientific">Roseivirga pacifica</name>
    <dbReference type="NCBI Taxonomy" id="1267423"/>
    <lineage>
        <taxon>Bacteria</taxon>
        <taxon>Pseudomonadati</taxon>
        <taxon>Bacteroidota</taxon>
        <taxon>Cytophagia</taxon>
        <taxon>Cytophagales</taxon>
        <taxon>Roseivirgaceae</taxon>
        <taxon>Roseivirga</taxon>
    </lineage>
</organism>
<dbReference type="Gene3D" id="2.60.120.10">
    <property type="entry name" value="Jelly Rolls"/>
    <property type="match status" value="1"/>
</dbReference>